<evidence type="ECO:0000256" key="2">
    <source>
        <dbReference type="ARBA" id="ARBA00004325"/>
    </source>
</evidence>
<evidence type="ECO:0000256" key="5">
    <source>
        <dbReference type="ARBA" id="ARBA00022989"/>
    </source>
</evidence>
<name>A0A6M2DP23_XENCH</name>
<dbReference type="Pfam" id="PF09803">
    <property type="entry name" value="Pet100"/>
    <property type="match status" value="1"/>
</dbReference>
<dbReference type="GO" id="GO:0033617">
    <property type="term" value="P:mitochondrial respiratory chain complex IV assembly"/>
    <property type="evidence" value="ECO:0007669"/>
    <property type="project" value="InterPro"/>
</dbReference>
<evidence type="ECO:0000256" key="4">
    <source>
        <dbReference type="ARBA" id="ARBA00022946"/>
    </source>
</evidence>
<protein>
    <submittedName>
        <fullName evidence="9">Protein pet100 log mitochondrial</fullName>
    </submittedName>
</protein>
<evidence type="ECO:0000313" key="9">
    <source>
        <dbReference type="EMBL" id="NOV47876.1"/>
    </source>
</evidence>
<evidence type="ECO:0000256" key="6">
    <source>
        <dbReference type="ARBA" id="ARBA00023128"/>
    </source>
</evidence>
<evidence type="ECO:0000256" key="3">
    <source>
        <dbReference type="ARBA" id="ARBA00022692"/>
    </source>
</evidence>
<comment type="subcellular location">
    <subcellularLocation>
        <location evidence="1">Membrane</location>
        <topology evidence="1">Single-pass membrane protein</topology>
    </subcellularLocation>
    <subcellularLocation>
        <location evidence="2">Mitochondrion membrane</location>
    </subcellularLocation>
</comment>
<dbReference type="GO" id="GO:0051082">
    <property type="term" value="F:unfolded protein binding"/>
    <property type="evidence" value="ECO:0007669"/>
    <property type="project" value="TreeGrafter"/>
</dbReference>
<dbReference type="InterPro" id="IPR018625">
    <property type="entry name" value="Pet100"/>
</dbReference>
<proteinExistence type="inferred from homology"/>
<keyword evidence="6" id="KW-0496">Mitochondrion</keyword>
<dbReference type="PANTHER" id="PTHR33968:SF1">
    <property type="entry name" value="PROTEIN PET100 HOMOLOG, MITOCHONDRIAL"/>
    <property type="match status" value="1"/>
</dbReference>
<keyword evidence="3" id="KW-0812">Transmembrane</keyword>
<keyword evidence="7" id="KW-0472">Membrane</keyword>
<comment type="similarity">
    <text evidence="8">Belongs to the PET100 family.</text>
</comment>
<evidence type="ECO:0000256" key="8">
    <source>
        <dbReference type="ARBA" id="ARBA00038077"/>
    </source>
</evidence>
<accession>A0A6M2DP23</accession>
<dbReference type="EMBL" id="GIIL01004150">
    <property type="protein sequence ID" value="NOV47876.1"/>
    <property type="molecule type" value="Transcribed_RNA"/>
</dbReference>
<dbReference type="PANTHER" id="PTHR33968">
    <property type="entry name" value="PROTEIN PET100 HOMOLOG, MITOCHONDRIAL"/>
    <property type="match status" value="1"/>
</dbReference>
<evidence type="ECO:0000256" key="7">
    <source>
        <dbReference type="ARBA" id="ARBA00023136"/>
    </source>
</evidence>
<keyword evidence="4" id="KW-0809">Transit peptide</keyword>
<reference evidence="9" key="1">
    <citation type="submission" date="2020-03" db="EMBL/GenBank/DDBJ databases">
        <title>Transcriptomic Profiling of the Digestive Tract of the Rat Flea, Xenopsylla cheopis, Following Blood Feeding and Infection with Yersinia pestis.</title>
        <authorList>
            <person name="Bland D.M."/>
            <person name="Martens C.A."/>
            <person name="Virtaneva K."/>
            <person name="Kanakabandi K."/>
            <person name="Long D."/>
            <person name="Rosenke R."/>
            <person name="Saturday G.A."/>
            <person name="Hoyt F.H."/>
            <person name="Bruno D.P."/>
            <person name="Ribeiro J.M.C."/>
            <person name="Hinnebusch J."/>
        </authorList>
    </citation>
    <scope>NUCLEOTIDE SEQUENCE</scope>
</reference>
<organism evidence="9">
    <name type="scientific">Xenopsylla cheopis</name>
    <name type="common">Oriental rat flea</name>
    <name type="synonym">Pulex cheopis</name>
    <dbReference type="NCBI Taxonomy" id="163159"/>
    <lineage>
        <taxon>Eukaryota</taxon>
        <taxon>Metazoa</taxon>
        <taxon>Ecdysozoa</taxon>
        <taxon>Arthropoda</taxon>
        <taxon>Hexapoda</taxon>
        <taxon>Insecta</taxon>
        <taxon>Pterygota</taxon>
        <taxon>Neoptera</taxon>
        <taxon>Endopterygota</taxon>
        <taxon>Siphonaptera</taxon>
        <taxon>Pulicidae</taxon>
        <taxon>Xenopsyllinae</taxon>
        <taxon>Xenopsylla</taxon>
    </lineage>
</organism>
<evidence type="ECO:0000256" key="1">
    <source>
        <dbReference type="ARBA" id="ARBA00004167"/>
    </source>
</evidence>
<dbReference type="GO" id="GO:0005743">
    <property type="term" value="C:mitochondrial inner membrane"/>
    <property type="evidence" value="ECO:0007669"/>
    <property type="project" value="TreeGrafter"/>
</dbReference>
<dbReference type="AlphaFoldDB" id="A0A6M2DP23"/>
<sequence>MGGWKLEVAKMAMYLSFPVVCFHYFNQPALFENWVIRIKRELYPPDNIRIRDELEKAASLREELYEQQMINEFRLAKEQQNKI</sequence>
<keyword evidence="5" id="KW-1133">Transmembrane helix</keyword>